<dbReference type="Pfam" id="PF02357">
    <property type="entry name" value="NusG"/>
    <property type="match status" value="1"/>
</dbReference>
<accession>A0A517TY84</accession>
<dbReference type="InterPro" id="IPR036735">
    <property type="entry name" value="NGN_dom_sf"/>
</dbReference>
<evidence type="ECO:0000313" key="3">
    <source>
        <dbReference type="EMBL" id="QDT73330.1"/>
    </source>
</evidence>
<dbReference type="InterPro" id="IPR006645">
    <property type="entry name" value="NGN-like_dom"/>
</dbReference>
<keyword evidence="4" id="KW-1185">Reference proteome</keyword>
<gene>
    <name evidence="3" type="ORF">I41_25190</name>
</gene>
<dbReference type="Gene3D" id="3.30.70.940">
    <property type="entry name" value="NusG, N-terminal domain"/>
    <property type="match status" value="1"/>
</dbReference>
<evidence type="ECO:0000313" key="4">
    <source>
        <dbReference type="Proteomes" id="UP000317909"/>
    </source>
</evidence>
<evidence type="ECO:0000259" key="2">
    <source>
        <dbReference type="Pfam" id="PF02357"/>
    </source>
</evidence>
<dbReference type="KEGG" id="llh:I41_25190"/>
<sequence>MLTLTAPRSLQRSVTSVATPAAAATFSAEKNPYLFPTALLEDVEMRLANSTSTELVDAAQPLPVSLDEAPWWLVHTKPRQEKQLAHQLRSLEISHFLPAAPHRAMTRGRVRLTWAPLFPSYLFFRGLAEARLSVLQTNRIVAIHPVADTLSLSCQLRVLAELVEKNIPLRVEERFPPGRNVRVIAGALLDTCGVVVQRCGKTRLFIKISELLGGVSVEIDHRFVEPY</sequence>
<keyword evidence="1" id="KW-0804">Transcription</keyword>
<dbReference type="AlphaFoldDB" id="A0A517TY84"/>
<protein>
    <submittedName>
        <fullName evidence="3">Transcriptional activator RfaH</fullName>
    </submittedName>
</protein>
<name>A0A517TY84_9BACT</name>
<dbReference type="EMBL" id="CP036339">
    <property type="protein sequence ID" value="QDT73330.1"/>
    <property type="molecule type" value="Genomic_DNA"/>
</dbReference>
<reference evidence="3 4" key="1">
    <citation type="submission" date="2019-02" db="EMBL/GenBank/DDBJ databases">
        <title>Deep-cultivation of Planctomycetes and their phenomic and genomic characterization uncovers novel biology.</title>
        <authorList>
            <person name="Wiegand S."/>
            <person name="Jogler M."/>
            <person name="Boedeker C."/>
            <person name="Pinto D."/>
            <person name="Vollmers J."/>
            <person name="Rivas-Marin E."/>
            <person name="Kohn T."/>
            <person name="Peeters S.H."/>
            <person name="Heuer A."/>
            <person name="Rast P."/>
            <person name="Oberbeckmann S."/>
            <person name="Bunk B."/>
            <person name="Jeske O."/>
            <person name="Meyerdierks A."/>
            <person name="Storesund J.E."/>
            <person name="Kallscheuer N."/>
            <person name="Luecker S."/>
            <person name="Lage O.M."/>
            <person name="Pohl T."/>
            <person name="Merkel B.J."/>
            <person name="Hornburger P."/>
            <person name="Mueller R.-W."/>
            <person name="Bruemmer F."/>
            <person name="Labrenz M."/>
            <person name="Spormann A.M."/>
            <person name="Op den Camp H."/>
            <person name="Overmann J."/>
            <person name="Amann R."/>
            <person name="Jetten M.S.M."/>
            <person name="Mascher T."/>
            <person name="Medema M.H."/>
            <person name="Devos D.P."/>
            <person name="Kaster A.-K."/>
            <person name="Ovreas L."/>
            <person name="Rohde M."/>
            <person name="Galperin M.Y."/>
            <person name="Jogler C."/>
        </authorList>
    </citation>
    <scope>NUCLEOTIDE SEQUENCE [LARGE SCALE GENOMIC DNA]</scope>
    <source>
        <strain evidence="3 4">I41</strain>
    </source>
</reference>
<feature type="domain" description="NusG-like N-terminal" evidence="2">
    <location>
        <begin position="71"/>
        <end position="141"/>
    </location>
</feature>
<dbReference type="Proteomes" id="UP000317909">
    <property type="component" value="Chromosome"/>
</dbReference>
<proteinExistence type="predicted"/>
<evidence type="ECO:0000256" key="1">
    <source>
        <dbReference type="ARBA" id="ARBA00023163"/>
    </source>
</evidence>
<organism evidence="3 4">
    <name type="scientific">Lacipirellula limnantheis</name>
    <dbReference type="NCBI Taxonomy" id="2528024"/>
    <lineage>
        <taxon>Bacteria</taxon>
        <taxon>Pseudomonadati</taxon>
        <taxon>Planctomycetota</taxon>
        <taxon>Planctomycetia</taxon>
        <taxon>Pirellulales</taxon>
        <taxon>Lacipirellulaceae</taxon>
        <taxon>Lacipirellula</taxon>
    </lineage>
</organism>
<dbReference type="GO" id="GO:0006354">
    <property type="term" value="P:DNA-templated transcription elongation"/>
    <property type="evidence" value="ECO:0007669"/>
    <property type="project" value="InterPro"/>
</dbReference>
<dbReference type="SUPFAM" id="SSF82679">
    <property type="entry name" value="N-utilization substance G protein NusG, N-terminal domain"/>
    <property type="match status" value="1"/>
</dbReference>